<proteinExistence type="predicted"/>
<gene>
    <name evidence="1" type="ORF">UFOPK1353_00598</name>
</gene>
<accession>A0A6J6B7P2</accession>
<dbReference type="AlphaFoldDB" id="A0A6J6B7P2"/>
<protein>
    <submittedName>
        <fullName evidence="1">Unannotated protein</fullName>
    </submittedName>
</protein>
<sequence>MISLDNTIEIDAASRHGFARNGHTVVRGLASAQEVSEYLPAIKTATQLLRGDERPMSERDTYGKAFIQSMNLWTIDPTAREFVMAKRFAKVAADLMGVDGVRLYHDQALFKEPGGGITPWHQDHVYWPLDTTNTITMWMPLVDVPNEIGSVVFASGSHERGDLGGSEIGDDSQLHFDRLIEREKFDLVSYAPMRAGDASFHAGWVLHGAPANETATMRSVMTIIYFADGVRVGEIDSPMRRADNERWLGSLPTGSLAASPLNPLLWSRAT</sequence>
<organism evidence="1">
    <name type="scientific">freshwater metagenome</name>
    <dbReference type="NCBI Taxonomy" id="449393"/>
    <lineage>
        <taxon>unclassified sequences</taxon>
        <taxon>metagenomes</taxon>
        <taxon>ecological metagenomes</taxon>
    </lineage>
</organism>
<dbReference type="InterPro" id="IPR008775">
    <property type="entry name" value="Phytyl_CoA_dOase-like"/>
</dbReference>
<dbReference type="PANTHER" id="PTHR20883">
    <property type="entry name" value="PHYTANOYL-COA DIOXYGENASE DOMAIN CONTAINING 1"/>
    <property type="match status" value="1"/>
</dbReference>
<dbReference type="Gene3D" id="2.60.120.620">
    <property type="entry name" value="q2cbj1_9rhob like domain"/>
    <property type="match status" value="1"/>
</dbReference>
<name>A0A6J6B7P2_9ZZZZ</name>
<dbReference type="SUPFAM" id="SSF51197">
    <property type="entry name" value="Clavaminate synthase-like"/>
    <property type="match status" value="1"/>
</dbReference>
<reference evidence="1" key="1">
    <citation type="submission" date="2020-05" db="EMBL/GenBank/DDBJ databases">
        <authorList>
            <person name="Chiriac C."/>
            <person name="Salcher M."/>
            <person name="Ghai R."/>
            <person name="Kavagutti S V."/>
        </authorList>
    </citation>
    <scope>NUCLEOTIDE SEQUENCE</scope>
</reference>
<dbReference type="EMBL" id="CAEZSE010000080">
    <property type="protein sequence ID" value="CAB4535070.1"/>
    <property type="molecule type" value="Genomic_DNA"/>
</dbReference>
<dbReference type="Pfam" id="PF05721">
    <property type="entry name" value="PhyH"/>
    <property type="match status" value="1"/>
</dbReference>
<evidence type="ECO:0000313" key="1">
    <source>
        <dbReference type="EMBL" id="CAB4535070.1"/>
    </source>
</evidence>
<dbReference type="PANTHER" id="PTHR20883:SF49">
    <property type="entry name" value="PHYTANOYL-COA DIOXYGENASE"/>
    <property type="match status" value="1"/>
</dbReference>